<reference evidence="4" key="1">
    <citation type="submission" date="2020-05" db="EMBL/GenBank/DDBJ databases">
        <authorList>
            <person name="Chiriac C."/>
            <person name="Salcher M."/>
            <person name="Ghai R."/>
            <person name="Kavagutti S V."/>
        </authorList>
    </citation>
    <scope>NUCLEOTIDE SEQUENCE</scope>
</reference>
<keyword evidence="2" id="KW-0560">Oxidoreductase</keyword>
<dbReference type="InterPro" id="IPR029510">
    <property type="entry name" value="Ald_DH_CS_GLU"/>
</dbReference>
<dbReference type="InterPro" id="IPR016162">
    <property type="entry name" value="Ald_DH_N"/>
</dbReference>
<comment type="similarity">
    <text evidence="1">Belongs to the aldehyde dehydrogenase family.</text>
</comment>
<dbReference type="FunFam" id="3.40.309.10:FF:000012">
    <property type="entry name" value="Betaine aldehyde dehydrogenase"/>
    <property type="match status" value="1"/>
</dbReference>
<proteinExistence type="inferred from homology"/>
<dbReference type="Gene3D" id="3.40.309.10">
    <property type="entry name" value="Aldehyde Dehydrogenase, Chain A, domain 2"/>
    <property type="match status" value="1"/>
</dbReference>
<dbReference type="FunFam" id="3.40.605.10:FF:000007">
    <property type="entry name" value="NAD/NADP-dependent betaine aldehyde dehydrogenase"/>
    <property type="match status" value="1"/>
</dbReference>
<evidence type="ECO:0000259" key="3">
    <source>
        <dbReference type="Pfam" id="PF00171"/>
    </source>
</evidence>
<dbReference type="EMBL" id="CAFBMV010000001">
    <property type="protein sequence ID" value="CAB4912952.1"/>
    <property type="molecule type" value="Genomic_DNA"/>
</dbReference>
<sequence>MSPETSGYWELFDKTFPMLIDGKLINDGETTDVVSPRDKKVVGKIAVASKDDVNRAVAAAKKAGESGPWSKMTGQDRAKILMQIADAISSHQKEFEFLEAIDVGKPVTGVRYSDLPISLDSLSYFAGRAQDLAGTSKEVGTADVFHRSRLEPFGTVLEVLPWNGPLWTGVQRMAAILAAGNVAVIKPAEIASVSFTYLASLIADLLPAGVLTVLPGSGSKVGAQLTTHPDIDMVSLTGSVETGAQVLRDTAHQIKTVSLELGGKNPNIILNDADMDSTLMWSVMGAFANSGQICVSGSRILIQRGIYEEFVSRFVADVEKLSVGDPLDESNFMGSVVGETHFKKIWEYIDSAIANKQGKLLTGGTPYTDDFRSKGWFIKPTVFADVASTCEIACEEIFGPVVTLTPFDEIDEALAIANGSNFGLSAGVFTQDLNRAAVVANALQAGQVYINQWFAPGVLQAPSGGYKHSGLGAVGIEKYLQTKNIFTRINPTRI</sequence>
<evidence type="ECO:0000313" key="8">
    <source>
        <dbReference type="EMBL" id="CAB5054516.1"/>
    </source>
</evidence>
<gene>
    <name evidence="4" type="ORF">UFOPK2289_00217</name>
    <name evidence="5" type="ORF">UFOPK2822_00443</name>
    <name evidence="6" type="ORF">UFOPK3346_00305</name>
    <name evidence="7" type="ORF">UFOPK3670_00165</name>
    <name evidence="8" type="ORF">UFOPK4308_00332</name>
</gene>
<evidence type="ECO:0000313" key="6">
    <source>
        <dbReference type="EMBL" id="CAB4858048.1"/>
    </source>
</evidence>
<dbReference type="InterPro" id="IPR016161">
    <property type="entry name" value="Ald_DH/histidinol_DH"/>
</dbReference>
<evidence type="ECO:0000313" key="5">
    <source>
        <dbReference type="EMBL" id="CAB4744954.1"/>
    </source>
</evidence>
<evidence type="ECO:0000313" key="4">
    <source>
        <dbReference type="EMBL" id="CAB4657419.1"/>
    </source>
</evidence>
<organism evidence="4">
    <name type="scientific">freshwater metagenome</name>
    <dbReference type="NCBI Taxonomy" id="449393"/>
    <lineage>
        <taxon>unclassified sequences</taxon>
        <taxon>metagenomes</taxon>
        <taxon>ecological metagenomes</taxon>
    </lineage>
</organism>
<dbReference type="EMBL" id="CAFBLE010000002">
    <property type="protein sequence ID" value="CAB4858048.1"/>
    <property type="molecule type" value="Genomic_DNA"/>
</dbReference>
<protein>
    <submittedName>
        <fullName evidence="4">Unannotated protein</fullName>
    </submittedName>
</protein>
<dbReference type="EMBL" id="CAFBQL010000002">
    <property type="protein sequence ID" value="CAB5054516.1"/>
    <property type="molecule type" value="Genomic_DNA"/>
</dbReference>
<dbReference type="GO" id="GO:0016620">
    <property type="term" value="F:oxidoreductase activity, acting on the aldehyde or oxo group of donors, NAD or NADP as acceptor"/>
    <property type="evidence" value="ECO:0007669"/>
    <property type="project" value="InterPro"/>
</dbReference>
<evidence type="ECO:0000256" key="1">
    <source>
        <dbReference type="ARBA" id="ARBA00009986"/>
    </source>
</evidence>
<dbReference type="SUPFAM" id="SSF53720">
    <property type="entry name" value="ALDH-like"/>
    <property type="match status" value="1"/>
</dbReference>
<accession>A0A6J6LAA7</accession>
<dbReference type="PROSITE" id="PS00687">
    <property type="entry name" value="ALDEHYDE_DEHYDR_GLU"/>
    <property type="match status" value="1"/>
</dbReference>
<dbReference type="InterPro" id="IPR015590">
    <property type="entry name" value="Aldehyde_DH_dom"/>
</dbReference>
<dbReference type="EMBL" id="CAEZZC010000004">
    <property type="protein sequence ID" value="CAB4744954.1"/>
    <property type="molecule type" value="Genomic_DNA"/>
</dbReference>
<evidence type="ECO:0000313" key="7">
    <source>
        <dbReference type="EMBL" id="CAB4912952.1"/>
    </source>
</evidence>
<dbReference type="InterPro" id="IPR016163">
    <property type="entry name" value="Ald_DH_C"/>
</dbReference>
<dbReference type="PANTHER" id="PTHR11699">
    <property type="entry name" value="ALDEHYDE DEHYDROGENASE-RELATED"/>
    <property type="match status" value="1"/>
</dbReference>
<feature type="domain" description="Aldehyde dehydrogenase" evidence="3">
    <location>
        <begin position="28"/>
        <end position="483"/>
    </location>
</feature>
<name>A0A6J6LAA7_9ZZZZ</name>
<dbReference type="Pfam" id="PF00171">
    <property type="entry name" value="Aldedh"/>
    <property type="match status" value="1"/>
</dbReference>
<dbReference type="EMBL" id="CAEZWT010000003">
    <property type="protein sequence ID" value="CAB4657419.1"/>
    <property type="molecule type" value="Genomic_DNA"/>
</dbReference>
<evidence type="ECO:0000256" key="2">
    <source>
        <dbReference type="ARBA" id="ARBA00023002"/>
    </source>
</evidence>
<dbReference type="AlphaFoldDB" id="A0A6J6LAA7"/>
<dbReference type="Gene3D" id="3.40.605.10">
    <property type="entry name" value="Aldehyde Dehydrogenase, Chain A, domain 1"/>
    <property type="match status" value="1"/>
</dbReference>